<dbReference type="AlphaFoldDB" id="A0A7M5X634"/>
<reference evidence="1" key="1">
    <citation type="submission" date="2021-01" db="UniProtKB">
        <authorList>
            <consortium name="EnsemblMetazoa"/>
        </authorList>
    </citation>
    <scope>IDENTIFICATION</scope>
</reference>
<sequence length="424" mass="47818">MDSSKEISNDSRYIDLGLPADKKSMSLLDYKAGKRWGWVKQCTMFEVDYDIDIKEGERDIGDQPENCPKSASSWMEEYAAIAEKKESNKGPSFGANPKKSVFEKEKKEPIVGDKTVALGTKDEVYATGDAGLLGAVLEAYNHHWNLKISPDDFWIPVAIRVGRKINDNAKKDKVRDFFVDFEGKKEIVIESGASTIYQVDYIWLFEQFSQNIKNLIKKPEYNDLMTASFSTSTPVTKIASQINIMSSLQEYFEFTCELMCGIKGVEMTGNKEDWKSLITKIDKLTALLSPLEDVLKLSGWLKVVRGVYEKLLVTFEGTPDKNWWSKIISKVPYGSGGQERYEGWIVQFLEGKPSIQTLSKMQSSITSAPMKITYDRNCEGEQSALVAGPVGFTIEEGNKDSKNVPTIRPYIEWALLLPKNSGFR</sequence>
<evidence type="ECO:0000313" key="2">
    <source>
        <dbReference type="Proteomes" id="UP000594262"/>
    </source>
</evidence>
<protein>
    <submittedName>
        <fullName evidence="1">Uncharacterized protein</fullName>
    </submittedName>
</protein>
<dbReference type="PANTHER" id="PTHR31252">
    <property type="entry name" value="DUF4419 DOMAIN-CONTAINING PROTEIN"/>
    <property type="match status" value="1"/>
</dbReference>
<organism evidence="1 2">
    <name type="scientific">Clytia hemisphaerica</name>
    <dbReference type="NCBI Taxonomy" id="252671"/>
    <lineage>
        <taxon>Eukaryota</taxon>
        <taxon>Metazoa</taxon>
        <taxon>Cnidaria</taxon>
        <taxon>Hydrozoa</taxon>
        <taxon>Hydroidolina</taxon>
        <taxon>Leptothecata</taxon>
        <taxon>Obeliida</taxon>
        <taxon>Clytiidae</taxon>
        <taxon>Clytia</taxon>
    </lineage>
</organism>
<accession>A0A7M5X634</accession>
<dbReference type="Proteomes" id="UP000594262">
    <property type="component" value="Unplaced"/>
</dbReference>
<dbReference type="EnsemblMetazoa" id="CLYHEMT018531.3">
    <property type="protein sequence ID" value="CLYHEMP018531.3"/>
    <property type="gene ID" value="CLYHEMG018531"/>
</dbReference>
<keyword evidence="2" id="KW-1185">Reference proteome</keyword>
<dbReference type="Pfam" id="PF14388">
    <property type="entry name" value="DUF4419"/>
    <property type="match status" value="1"/>
</dbReference>
<dbReference type="PANTHER" id="PTHR31252:SF11">
    <property type="entry name" value="DUF4419 DOMAIN-CONTAINING PROTEIN"/>
    <property type="match status" value="1"/>
</dbReference>
<evidence type="ECO:0000313" key="1">
    <source>
        <dbReference type="EnsemblMetazoa" id="CLYHEMP018531.3"/>
    </source>
</evidence>
<name>A0A7M5X634_9CNID</name>
<dbReference type="InterPro" id="IPR025533">
    <property type="entry name" value="DUF4419"/>
</dbReference>
<dbReference type="OrthoDB" id="9987685at2759"/>
<proteinExistence type="predicted"/>